<protein>
    <submittedName>
        <fullName evidence="3">Membrane-associated protein, putative</fullName>
    </submittedName>
</protein>
<accession>A0A0S4J960</accession>
<keyword evidence="4" id="KW-1185">Reference proteome</keyword>
<dbReference type="Proteomes" id="UP000051952">
    <property type="component" value="Unassembled WGS sequence"/>
</dbReference>
<feature type="transmembrane region" description="Helical" evidence="2">
    <location>
        <begin position="7"/>
        <end position="26"/>
    </location>
</feature>
<evidence type="ECO:0000256" key="1">
    <source>
        <dbReference type="SAM" id="MobiDB-lite"/>
    </source>
</evidence>
<dbReference type="EMBL" id="CYKH01001360">
    <property type="protein sequence ID" value="CUG86670.1"/>
    <property type="molecule type" value="Genomic_DNA"/>
</dbReference>
<keyword evidence="2" id="KW-1133">Transmembrane helix</keyword>
<reference evidence="4" key="1">
    <citation type="submission" date="2015-09" db="EMBL/GenBank/DDBJ databases">
        <authorList>
            <consortium name="Pathogen Informatics"/>
        </authorList>
    </citation>
    <scope>NUCLEOTIDE SEQUENCE [LARGE SCALE GENOMIC DNA]</scope>
    <source>
        <strain evidence="4">Lake Konstanz</strain>
    </source>
</reference>
<keyword evidence="2" id="KW-0812">Transmembrane</keyword>
<organism evidence="3 4">
    <name type="scientific">Bodo saltans</name>
    <name type="common">Flagellated protozoan</name>
    <dbReference type="NCBI Taxonomy" id="75058"/>
    <lineage>
        <taxon>Eukaryota</taxon>
        <taxon>Discoba</taxon>
        <taxon>Euglenozoa</taxon>
        <taxon>Kinetoplastea</taxon>
        <taxon>Metakinetoplastina</taxon>
        <taxon>Eubodonida</taxon>
        <taxon>Bodonidae</taxon>
        <taxon>Bodo</taxon>
    </lineage>
</organism>
<evidence type="ECO:0000256" key="2">
    <source>
        <dbReference type="SAM" id="Phobius"/>
    </source>
</evidence>
<proteinExistence type="predicted"/>
<sequence>MLQRRTFTVLGFATLMMVAVVLIVVASQQQAALSMLFSTDSSSTQSTSYFQRFALHQGSRRRGASDASRHYLEDPLFSRTNLSSVVSLTTSSTSKNSTSPKHSTTTSESCLLADVPDHTPRLDLRNFAALEIEPQHDCAVVTALYGAVEKSIKPVLYGGDNTHLHPDLAESEFPPNSCRGDNCRCVHLLFLGNTALLATVKKDSGWRVIMTPYHLSDPRIPRDGGGSPFQHAKWYKMNAHRILPSTIRFLFWVDGDTQVVDAGGAEEWIKVLEERSSIVTMKHRLSLSAYEELLASEPKYGGKLGTGHFLSSFYLTHLLDGFCEMATTASTRSNSNAHRRPNASELSCVIQSGWRGQCRGGHMRQRLPMSSRFGRNHHYFCDVDVVSADAKDLANKFVAAVEGGEGVGCMRYHSELKSEQDSKRSLLSVPFTKIIGFDLKAKDMAAFLDYWYAITFHHWQDQLSAVIACWRFGVTPSVMPFPKHWMQRVGHGK</sequence>
<gene>
    <name evidence="3" type="ORF">BSAL_94110</name>
</gene>
<keyword evidence="2" id="KW-0472">Membrane</keyword>
<feature type="region of interest" description="Disordered" evidence="1">
    <location>
        <begin position="90"/>
        <end position="109"/>
    </location>
</feature>
<evidence type="ECO:0000313" key="4">
    <source>
        <dbReference type="Proteomes" id="UP000051952"/>
    </source>
</evidence>
<dbReference type="AlphaFoldDB" id="A0A0S4J960"/>
<dbReference type="VEuPathDB" id="TriTrypDB:BSAL_94110"/>
<name>A0A0S4J960_BODSA</name>
<evidence type="ECO:0000313" key="3">
    <source>
        <dbReference type="EMBL" id="CUG86670.1"/>
    </source>
</evidence>